<accession>A0A542ZJE2</accession>
<keyword evidence="3" id="KW-0808">Transferase</keyword>
<proteinExistence type="inferred from homology"/>
<feature type="domain" description="HTH marR-type" evidence="2">
    <location>
        <begin position="19"/>
        <end position="72"/>
    </location>
</feature>
<dbReference type="GO" id="GO:0016301">
    <property type="term" value="F:kinase activity"/>
    <property type="evidence" value="ECO:0007669"/>
    <property type="project" value="UniProtKB-KW"/>
</dbReference>
<name>A0A542ZJE2_9MICO</name>
<protein>
    <submittedName>
        <fullName evidence="3">Putative NBD/HSP70 family sugar kinase</fullName>
    </submittedName>
</protein>
<sequence>MKPTQGAPGSQTSLREANKARVVEAVEQHGALTQVELAGVTGLSPATVSNLVRELAAASVVSLAPSVRSGRRAVLVSLAAGEGLLAGVAFGDRDIRVAVSDTTGHILGRQRMPLPADHHADEGMERAARLVGDLVDRVGGRMDGLTAAGFGLPAPVDTVSGEVGSEAVLPGWRGVPVAQEMSGRLRVPVHLDNTANLAALGELRAGSLRGRQNACYIKASYGIGAGLIINGEVFRGSAGTAGEIGHVTIDENGPVCRCGNRGCLDTFVGSRALLDALAVSHGELTLRDVLNRTEAGDPGCRRVVADAGRHIGVAAAGLVNLLNPEVIVVGGQLARVGDVLLSPLREAIDRCAIPSAAASVEVVGAQLGEEAELVGALAVAAQLHSDARRVAG</sequence>
<evidence type="ECO:0000259" key="2">
    <source>
        <dbReference type="Pfam" id="PF12802"/>
    </source>
</evidence>
<dbReference type="SUPFAM" id="SSF46785">
    <property type="entry name" value="Winged helix' DNA-binding domain"/>
    <property type="match status" value="1"/>
</dbReference>
<dbReference type="PANTHER" id="PTHR18964:SF173">
    <property type="entry name" value="GLUCOKINASE"/>
    <property type="match status" value="1"/>
</dbReference>
<keyword evidence="3" id="KW-0418">Kinase</keyword>
<dbReference type="InterPro" id="IPR043129">
    <property type="entry name" value="ATPase_NBD"/>
</dbReference>
<keyword evidence="4" id="KW-1185">Reference proteome</keyword>
<comment type="caution">
    <text evidence="3">The sequence shown here is derived from an EMBL/GenBank/DDBJ whole genome shotgun (WGS) entry which is preliminary data.</text>
</comment>
<dbReference type="EMBL" id="VFOQ01000001">
    <property type="protein sequence ID" value="TQL60475.1"/>
    <property type="molecule type" value="Genomic_DNA"/>
</dbReference>
<evidence type="ECO:0000313" key="4">
    <source>
        <dbReference type="Proteomes" id="UP000319514"/>
    </source>
</evidence>
<dbReference type="Gene3D" id="1.10.10.10">
    <property type="entry name" value="Winged helix-like DNA-binding domain superfamily/Winged helix DNA-binding domain"/>
    <property type="match status" value="1"/>
</dbReference>
<dbReference type="InterPro" id="IPR036388">
    <property type="entry name" value="WH-like_DNA-bd_sf"/>
</dbReference>
<dbReference type="RefSeq" id="WP_141788370.1">
    <property type="nucleotide sequence ID" value="NZ_BAAAKX010000021.1"/>
</dbReference>
<dbReference type="OrthoDB" id="3189808at2"/>
<dbReference type="AlphaFoldDB" id="A0A542ZJE2"/>
<dbReference type="CDD" id="cd24076">
    <property type="entry name" value="ASKHA_ATPase_ROK_BsXylR-like"/>
    <property type="match status" value="1"/>
</dbReference>
<reference evidence="3 4" key="1">
    <citation type="submission" date="2019-06" db="EMBL/GenBank/DDBJ databases">
        <title>Sequencing the genomes of 1000 actinobacteria strains.</title>
        <authorList>
            <person name="Klenk H.-P."/>
        </authorList>
    </citation>
    <scope>NUCLEOTIDE SEQUENCE [LARGE SCALE GENOMIC DNA]</scope>
    <source>
        <strain evidence="3 4">DSM 18082</strain>
    </source>
</reference>
<dbReference type="Gene3D" id="3.30.420.40">
    <property type="match status" value="2"/>
</dbReference>
<comment type="similarity">
    <text evidence="1">Belongs to the ROK (NagC/XylR) family.</text>
</comment>
<dbReference type="GO" id="GO:0003700">
    <property type="term" value="F:DNA-binding transcription factor activity"/>
    <property type="evidence" value="ECO:0007669"/>
    <property type="project" value="InterPro"/>
</dbReference>
<dbReference type="PANTHER" id="PTHR18964">
    <property type="entry name" value="ROK (REPRESSOR, ORF, KINASE) FAMILY"/>
    <property type="match status" value="1"/>
</dbReference>
<organism evidence="3 4">
    <name type="scientific">Oryzihumus leptocrescens</name>
    <dbReference type="NCBI Taxonomy" id="297536"/>
    <lineage>
        <taxon>Bacteria</taxon>
        <taxon>Bacillati</taxon>
        <taxon>Actinomycetota</taxon>
        <taxon>Actinomycetes</taxon>
        <taxon>Micrococcales</taxon>
        <taxon>Intrasporangiaceae</taxon>
        <taxon>Oryzihumus</taxon>
    </lineage>
</organism>
<dbReference type="SUPFAM" id="SSF53067">
    <property type="entry name" value="Actin-like ATPase domain"/>
    <property type="match status" value="1"/>
</dbReference>
<dbReference type="InterPro" id="IPR000600">
    <property type="entry name" value="ROK"/>
</dbReference>
<dbReference type="Pfam" id="PF12802">
    <property type="entry name" value="MarR_2"/>
    <property type="match status" value="1"/>
</dbReference>
<evidence type="ECO:0000313" key="3">
    <source>
        <dbReference type="EMBL" id="TQL60475.1"/>
    </source>
</evidence>
<dbReference type="Proteomes" id="UP000319514">
    <property type="component" value="Unassembled WGS sequence"/>
</dbReference>
<dbReference type="InterPro" id="IPR036390">
    <property type="entry name" value="WH_DNA-bd_sf"/>
</dbReference>
<evidence type="ECO:0000256" key="1">
    <source>
        <dbReference type="ARBA" id="ARBA00006479"/>
    </source>
</evidence>
<gene>
    <name evidence="3" type="ORF">FB474_1870</name>
</gene>
<dbReference type="InterPro" id="IPR000835">
    <property type="entry name" value="HTH_MarR-typ"/>
</dbReference>
<dbReference type="Pfam" id="PF00480">
    <property type="entry name" value="ROK"/>
    <property type="match status" value="1"/>
</dbReference>